<proteinExistence type="inferred from homology"/>
<dbReference type="PANTHER" id="PTHR42951">
    <property type="entry name" value="METALLO-BETA-LACTAMASE DOMAIN-CONTAINING"/>
    <property type="match status" value="1"/>
</dbReference>
<dbReference type="EMBL" id="WVRA01000006">
    <property type="protein sequence ID" value="NOE19650.1"/>
    <property type="molecule type" value="Genomic_DNA"/>
</dbReference>
<feature type="domain" description="Metallo-beta-lactamase" evidence="2">
    <location>
        <begin position="88"/>
        <end position="272"/>
    </location>
</feature>
<organism evidence="3 4">
    <name type="scientific">Ruegeria atlantica</name>
    <dbReference type="NCBI Taxonomy" id="81569"/>
    <lineage>
        <taxon>Bacteria</taxon>
        <taxon>Pseudomonadati</taxon>
        <taxon>Pseudomonadota</taxon>
        <taxon>Alphaproteobacteria</taxon>
        <taxon>Rhodobacterales</taxon>
        <taxon>Roseobacteraceae</taxon>
        <taxon>Ruegeria</taxon>
    </lineage>
</organism>
<reference evidence="3" key="1">
    <citation type="submission" date="2019-12" db="EMBL/GenBank/DDBJ databases">
        <title>Ruegeria JWLKs population differentiation of coral mucus and skeleton niches.</title>
        <authorList>
            <person name="Luo D."/>
        </authorList>
    </citation>
    <scope>NUCLEOTIDE SEQUENCE</scope>
    <source>
        <strain evidence="3">HKCCD6181</strain>
    </source>
</reference>
<dbReference type="InterPro" id="IPR001279">
    <property type="entry name" value="Metallo-B-lactamas"/>
</dbReference>
<comment type="caution">
    <text evidence="3">The sequence shown here is derived from an EMBL/GenBank/DDBJ whole genome shotgun (WGS) entry which is preliminary data.</text>
</comment>
<gene>
    <name evidence="3" type="ORF">GS634_16120</name>
</gene>
<dbReference type="Pfam" id="PF00753">
    <property type="entry name" value="Lactamase_B"/>
    <property type="match status" value="1"/>
</dbReference>
<dbReference type="InterPro" id="IPR050855">
    <property type="entry name" value="NDM-1-like"/>
</dbReference>
<dbReference type="SUPFAM" id="SSF56281">
    <property type="entry name" value="Metallo-hydrolase/oxidoreductase"/>
    <property type="match status" value="1"/>
</dbReference>
<dbReference type="Gene3D" id="3.60.15.10">
    <property type="entry name" value="Ribonuclease Z/Hydroxyacylglutathione hydrolase-like"/>
    <property type="match status" value="1"/>
</dbReference>
<evidence type="ECO:0000259" key="2">
    <source>
        <dbReference type="SMART" id="SM00849"/>
    </source>
</evidence>
<protein>
    <submittedName>
        <fullName evidence="3">Quinoprotein relay system zinc metallohydrolase 2</fullName>
    </submittedName>
</protein>
<dbReference type="InterPro" id="IPR030829">
    <property type="entry name" value="SoxH-rel_PQQ_2"/>
</dbReference>
<dbReference type="GO" id="GO:0017001">
    <property type="term" value="P:antibiotic catabolic process"/>
    <property type="evidence" value="ECO:0007669"/>
    <property type="project" value="UniProtKB-ARBA"/>
</dbReference>
<evidence type="ECO:0000313" key="4">
    <source>
        <dbReference type="Proteomes" id="UP000597886"/>
    </source>
</evidence>
<name>A0AA90Z0E0_9RHOB</name>
<dbReference type="Proteomes" id="UP000597886">
    <property type="component" value="Unassembled WGS sequence"/>
</dbReference>
<comment type="similarity">
    <text evidence="1">Belongs to the metallo-beta-lactamase superfamily. Class-B beta-lactamase family.</text>
</comment>
<dbReference type="SMART" id="SM00849">
    <property type="entry name" value="Lactamase_B"/>
    <property type="match status" value="1"/>
</dbReference>
<sequence>MFEAVILLCAQVATEPCREQLLPGYEARSQAECEQKLKSTPPPVSDWRSGAPYCQPIGQALEFEEAAPGLFVHRGLIAEPDADNLGDVSNIGFVIGQDSVAVIDTGTAPWIGEAVWRAIRAETDKPVSHVILTHMHPDHTLGTEPLVLSGAQVVGHVGLERALLDRLGNYVESLSAAIGESAYVGVGPISVDIAVETTHEIDLGGRKLILRAWPRAHTGNDLTVMDANTGVMFTGDLVFHRHTPALDGQLIGWQRVLKQMTGLEVTQIVPGHGGPILAWPEGAEDMMRYLNVLESDTREAIDSGQRLGDAVETIAQEEAVHWDLFDAYNPRNATVAFTELEWE</sequence>
<dbReference type="AlphaFoldDB" id="A0AA90Z0E0"/>
<dbReference type="InterPro" id="IPR036866">
    <property type="entry name" value="RibonucZ/Hydroxyglut_hydro"/>
</dbReference>
<dbReference type="RefSeq" id="WP_171331231.1">
    <property type="nucleotide sequence ID" value="NZ_WVRA01000006.1"/>
</dbReference>
<accession>A0AA90Z0E0</accession>
<dbReference type="PANTHER" id="PTHR42951:SF4">
    <property type="entry name" value="ACYL-COENZYME A THIOESTERASE MBLAC2"/>
    <property type="match status" value="1"/>
</dbReference>
<evidence type="ECO:0000313" key="3">
    <source>
        <dbReference type="EMBL" id="NOE19650.1"/>
    </source>
</evidence>
<dbReference type="NCBIfam" id="TIGR04559">
    <property type="entry name" value="SoxH_rel_PQQ_2"/>
    <property type="match status" value="1"/>
</dbReference>
<evidence type="ECO:0000256" key="1">
    <source>
        <dbReference type="ARBA" id="ARBA00005250"/>
    </source>
</evidence>
<dbReference type="CDD" id="cd16282">
    <property type="entry name" value="metallo-hydrolase-like_MBL-fold"/>
    <property type="match status" value="1"/>
</dbReference>